<dbReference type="EMBL" id="CALSDN010000006">
    <property type="protein sequence ID" value="CAH6721536.1"/>
    <property type="molecule type" value="Genomic_DNA"/>
</dbReference>
<dbReference type="Proteomes" id="UP001152531">
    <property type="component" value="Unassembled WGS sequence"/>
</dbReference>
<evidence type="ECO:0000313" key="2">
    <source>
        <dbReference type="Proteomes" id="UP001152531"/>
    </source>
</evidence>
<protein>
    <submittedName>
        <fullName evidence="1">High mobility group protein 1</fullName>
    </submittedName>
</protein>
<proteinExistence type="predicted"/>
<evidence type="ECO:0000313" key="1">
    <source>
        <dbReference type="EMBL" id="CAH6721536.1"/>
    </source>
</evidence>
<gene>
    <name evidence="1" type="ORF">CLIB1444_06S04412</name>
</gene>
<organism evidence="1 2">
    <name type="scientific">[Candida] jaroonii</name>
    <dbReference type="NCBI Taxonomy" id="467808"/>
    <lineage>
        <taxon>Eukaryota</taxon>
        <taxon>Fungi</taxon>
        <taxon>Dikarya</taxon>
        <taxon>Ascomycota</taxon>
        <taxon>Saccharomycotina</taxon>
        <taxon>Pichiomycetes</taxon>
        <taxon>Debaryomycetaceae</taxon>
        <taxon>Yamadazyma</taxon>
    </lineage>
</organism>
<comment type="caution">
    <text evidence="1">The sequence shown here is derived from an EMBL/GenBank/DDBJ whole genome shotgun (WGS) entry which is preliminary data.</text>
</comment>
<sequence>MSDIKAAKDTLVSSLYELSKAAEKAAAATSNYYNASNVDAVVPVSQLDSLSNTLKRLIPSIDNGEVVGNVTVKAEKKKKPERDPNAPKKPLTMYFAYSFHIRDAIKKERERKGLPALSAIEMNEYVKDRWSKLEQGEKDIWQSKYRKELEVYNKEKEKYKAKLAGKPIPDLLQDVIPPEIQPNLDYDISDLPPQPKLSTLDDSDDSSDEELSKKEKKEKKRKNREEKEKKKKKKLHQEA</sequence>
<name>A0ACA9Y968_9ASCO</name>
<reference evidence="1" key="1">
    <citation type="submission" date="2022-06" db="EMBL/GenBank/DDBJ databases">
        <authorList>
            <person name="Legras J.-L."/>
            <person name="Devillers H."/>
            <person name="Grondin C."/>
        </authorList>
    </citation>
    <scope>NUCLEOTIDE SEQUENCE</scope>
    <source>
        <strain evidence="1">CLIB 1444</strain>
    </source>
</reference>
<keyword evidence="2" id="KW-1185">Reference proteome</keyword>
<accession>A0ACA9Y968</accession>